<dbReference type="InterPro" id="IPR055912">
    <property type="entry name" value="DUF7489"/>
</dbReference>
<keyword evidence="3" id="KW-1185">Reference proteome</keyword>
<accession>A0A1I2JMJ3</accession>
<dbReference type="STRING" id="380248.SAMN05216251_11815"/>
<name>A0A1I2JMJ3_9ACTN</name>
<protein>
    <recommendedName>
        <fullName evidence="1">DUF7489 domain-containing protein</fullName>
    </recommendedName>
</protein>
<dbReference type="EMBL" id="FONG01000018">
    <property type="protein sequence ID" value="SFF53901.1"/>
    <property type="molecule type" value="Genomic_DNA"/>
</dbReference>
<dbReference type="Proteomes" id="UP000199323">
    <property type="component" value="Unassembled WGS sequence"/>
</dbReference>
<reference evidence="2 3" key="1">
    <citation type="submission" date="2016-10" db="EMBL/GenBank/DDBJ databases">
        <authorList>
            <person name="de Groot N.N."/>
        </authorList>
    </citation>
    <scope>NUCLEOTIDE SEQUENCE [LARGE SCALE GENOMIC DNA]</scope>
    <source>
        <strain evidence="2 3">CGMCC 4.3510</strain>
    </source>
</reference>
<evidence type="ECO:0000259" key="1">
    <source>
        <dbReference type="Pfam" id="PF24315"/>
    </source>
</evidence>
<organism evidence="2 3">
    <name type="scientific">Actinacidiphila alni</name>
    <dbReference type="NCBI Taxonomy" id="380248"/>
    <lineage>
        <taxon>Bacteria</taxon>
        <taxon>Bacillati</taxon>
        <taxon>Actinomycetota</taxon>
        <taxon>Actinomycetes</taxon>
        <taxon>Kitasatosporales</taxon>
        <taxon>Streptomycetaceae</taxon>
        <taxon>Actinacidiphila</taxon>
    </lineage>
</organism>
<feature type="domain" description="DUF7489" evidence="1">
    <location>
        <begin position="9"/>
        <end position="73"/>
    </location>
</feature>
<evidence type="ECO:0000313" key="3">
    <source>
        <dbReference type="Proteomes" id="UP000199323"/>
    </source>
</evidence>
<sequence length="74" mass="8704">MFKRKRVKAEDEWQGTVVHKRRAMPDGSMMLYFVKVELADGETRKFRIKKDLWASLEVGDRLVKRAGEPEPVKQ</sequence>
<evidence type="ECO:0000313" key="2">
    <source>
        <dbReference type="EMBL" id="SFF53901.1"/>
    </source>
</evidence>
<proteinExistence type="predicted"/>
<dbReference type="RefSeq" id="WP_093716092.1">
    <property type="nucleotide sequence ID" value="NZ_FONG01000018.1"/>
</dbReference>
<gene>
    <name evidence="2" type="ORF">SAMN05216251_11815</name>
</gene>
<dbReference type="AlphaFoldDB" id="A0A1I2JMJ3"/>
<dbReference type="Pfam" id="PF24315">
    <property type="entry name" value="DUF7489"/>
    <property type="match status" value="1"/>
</dbReference>